<feature type="region of interest" description="Disordered" evidence="1">
    <location>
        <begin position="343"/>
        <end position="518"/>
    </location>
</feature>
<dbReference type="Gene3D" id="1.20.58.480">
    <property type="match status" value="1"/>
</dbReference>
<comment type="caution">
    <text evidence="2">The sequence shown here is derived from an EMBL/GenBank/DDBJ whole genome shotgun (WGS) entry which is preliminary data.</text>
</comment>
<dbReference type="EMBL" id="JAFIMU010000007">
    <property type="protein sequence ID" value="MBN8229572.1"/>
    <property type="molecule type" value="Genomic_DNA"/>
</dbReference>
<dbReference type="RefSeq" id="WP_207052894.1">
    <property type="nucleotide sequence ID" value="NZ_JAFIMU010000007.1"/>
</dbReference>
<proteinExistence type="predicted"/>
<reference evidence="2 3" key="1">
    <citation type="submission" date="2021-02" db="EMBL/GenBank/DDBJ databases">
        <title>De Novo genome assembly of isolated myxobacteria.</title>
        <authorList>
            <person name="Stevens D.C."/>
        </authorList>
    </citation>
    <scope>NUCLEOTIDE SEQUENCE [LARGE SCALE GENOMIC DNA]</scope>
    <source>
        <strain evidence="2 3">ATCC 29039</strain>
    </source>
</reference>
<dbReference type="InterPro" id="IPR037217">
    <property type="entry name" value="Trp/Indoleamine_2_3_dOase-like"/>
</dbReference>
<dbReference type="InterPro" id="IPR004981">
    <property type="entry name" value="Trp_2_3_dOase"/>
</dbReference>
<dbReference type="SUPFAM" id="SSF140959">
    <property type="entry name" value="Indolic compounds 2,3-dioxygenase-like"/>
    <property type="match status" value="1"/>
</dbReference>
<gene>
    <name evidence="2" type="ORF">JYK02_18850</name>
</gene>
<evidence type="ECO:0000313" key="3">
    <source>
        <dbReference type="Proteomes" id="UP000664052"/>
    </source>
</evidence>
<keyword evidence="3" id="KW-1185">Reference proteome</keyword>
<feature type="region of interest" description="Disordered" evidence="1">
    <location>
        <begin position="295"/>
        <end position="315"/>
    </location>
</feature>
<dbReference type="Pfam" id="PF03301">
    <property type="entry name" value="Trp_dioxygenase"/>
    <property type="match status" value="1"/>
</dbReference>
<sequence>MHTSTDYSHAEKLKHELTQPLFNVMLKKWVGKGELDYERYLHTDTLLALQSPEGELVSHDELMFQIVHQSQELYLKLASREMVEVVAEMDRDALWAVVARLARVQKILAGISSEMAILETMTPAEYQVIRRSLGNGSGQESPGYNTLRHAADGLESAMERMLERRGLTMFQVYSAGGPKDLQHVCEQLLTVDETFQGWLYAHYQLVRRTIGIDRTVKALDGLPSQVLQARMTLPLFRALWDVRVELTAGWKREGGYAPGESRTGGGCPMAAINAMNDAAVHAPTAHAHHAPMAHAQHAAAAHASPGHEARTGGGCPMAAMHGQHASVAHAAAAHAPVAHAAHASAAHAPVAHASHASIAHAAAAHAQHASAAHAPVAHASHASIAHAAAAHTQPAPAHVAAHAQPVPAHVTHTAAAHAPHAPAHAAAAHAPHVAAHAPHAPAHVAAHAAVAHAPVAHPAAAHAQPAPAHVAAHAPVAHAQPAPAHAAVHAPTPHGPHGHSHAAHASAYAHAQELRRLP</sequence>
<protein>
    <recommendedName>
        <fullName evidence="4">Tryptophan 2,3-dioxygenase</fullName>
    </recommendedName>
</protein>
<accession>A0ABS3DEV8</accession>
<dbReference type="PANTHER" id="PTHR10138">
    <property type="entry name" value="TRYPTOPHAN 2,3-DIOXYGENASE"/>
    <property type="match status" value="1"/>
</dbReference>
<evidence type="ECO:0000256" key="1">
    <source>
        <dbReference type="SAM" id="MobiDB-lite"/>
    </source>
</evidence>
<dbReference type="PANTHER" id="PTHR10138:SF0">
    <property type="entry name" value="TRYPTOPHAN 2,3-DIOXYGENASE"/>
    <property type="match status" value="1"/>
</dbReference>
<dbReference type="Proteomes" id="UP000664052">
    <property type="component" value="Unassembled WGS sequence"/>
</dbReference>
<organism evidence="2 3">
    <name type="scientific">Corallococcus macrosporus</name>
    <dbReference type="NCBI Taxonomy" id="35"/>
    <lineage>
        <taxon>Bacteria</taxon>
        <taxon>Pseudomonadati</taxon>
        <taxon>Myxococcota</taxon>
        <taxon>Myxococcia</taxon>
        <taxon>Myxococcales</taxon>
        <taxon>Cystobacterineae</taxon>
        <taxon>Myxococcaceae</taxon>
        <taxon>Corallococcus</taxon>
    </lineage>
</organism>
<evidence type="ECO:0008006" key="4">
    <source>
        <dbReference type="Google" id="ProtNLM"/>
    </source>
</evidence>
<feature type="compositionally biased region" description="Low complexity" evidence="1">
    <location>
        <begin position="343"/>
        <end position="492"/>
    </location>
</feature>
<feature type="compositionally biased region" description="Low complexity" evidence="1">
    <location>
        <begin position="295"/>
        <end position="304"/>
    </location>
</feature>
<name>A0ABS3DEV8_9BACT</name>
<evidence type="ECO:0000313" key="2">
    <source>
        <dbReference type="EMBL" id="MBN8229572.1"/>
    </source>
</evidence>